<feature type="transmembrane region" description="Helical" evidence="1">
    <location>
        <begin position="564"/>
        <end position="585"/>
    </location>
</feature>
<feature type="transmembrane region" description="Helical" evidence="1">
    <location>
        <begin position="256"/>
        <end position="279"/>
    </location>
</feature>
<reference evidence="2 3" key="1">
    <citation type="submission" date="2018-05" db="EMBL/GenBank/DDBJ databases">
        <title>Marinilabilia rubrum sp. nov., isolated from saltern sediment.</title>
        <authorList>
            <person name="Zhang R."/>
        </authorList>
    </citation>
    <scope>NUCLEOTIDE SEQUENCE [LARGE SCALE GENOMIC DNA]</scope>
    <source>
        <strain evidence="2 3">WTE16</strain>
    </source>
</reference>
<dbReference type="InterPro" id="IPR021280">
    <property type="entry name" value="TMEM260-like"/>
</dbReference>
<keyword evidence="1" id="KW-0812">Transmembrane</keyword>
<feature type="transmembrane region" description="Helical" evidence="1">
    <location>
        <begin position="146"/>
        <end position="164"/>
    </location>
</feature>
<organism evidence="2 3">
    <name type="scientific">Marinilabilia rubra</name>
    <dbReference type="NCBI Taxonomy" id="2162893"/>
    <lineage>
        <taxon>Bacteria</taxon>
        <taxon>Pseudomonadati</taxon>
        <taxon>Bacteroidota</taxon>
        <taxon>Bacteroidia</taxon>
        <taxon>Marinilabiliales</taxon>
        <taxon>Marinilabiliaceae</taxon>
        <taxon>Marinilabilia</taxon>
    </lineage>
</organism>
<dbReference type="EMBL" id="QEWP01000003">
    <property type="protein sequence ID" value="PWE00423.1"/>
    <property type="molecule type" value="Genomic_DNA"/>
</dbReference>
<evidence type="ECO:0000313" key="2">
    <source>
        <dbReference type="EMBL" id="PWE00423.1"/>
    </source>
</evidence>
<dbReference type="OrthoDB" id="9807602at2"/>
<dbReference type="Pfam" id="PF11028">
    <property type="entry name" value="TMEM260-like"/>
    <property type="match status" value="1"/>
</dbReference>
<feature type="transmembrane region" description="Helical" evidence="1">
    <location>
        <begin position="176"/>
        <end position="206"/>
    </location>
</feature>
<feature type="transmembrane region" description="Helical" evidence="1">
    <location>
        <begin position="115"/>
        <end position="134"/>
    </location>
</feature>
<keyword evidence="1" id="KW-1133">Transmembrane helix</keyword>
<feature type="transmembrane region" description="Helical" evidence="1">
    <location>
        <begin position="7"/>
        <end position="27"/>
    </location>
</feature>
<keyword evidence="3" id="KW-1185">Reference proteome</keyword>
<name>A0A2U2BBL7_9BACT</name>
<dbReference type="PANTHER" id="PTHR16214">
    <property type="entry name" value="TRANSMEMBRANE PROTEIN 260"/>
    <property type="match status" value="1"/>
</dbReference>
<proteinExistence type="predicted"/>
<dbReference type="PANTHER" id="PTHR16214:SF3">
    <property type="entry name" value="TRANSMEMBRANE PROTEIN 260"/>
    <property type="match status" value="1"/>
</dbReference>
<dbReference type="AlphaFoldDB" id="A0A2U2BBL7"/>
<comment type="caution">
    <text evidence="2">The sequence shown here is derived from an EMBL/GenBank/DDBJ whole genome shotgun (WGS) entry which is preliminary data.</text>
</comment>
<dbReference type="Proteomes" id="UP000244956">
    <property type="component" value="Unassembled WGS sequence"/>
</dbReference>
<dbReference type="InterPro" id="IPR052724">
    <property type="entry name" value="GT117_domain-containing"/>
</dbReference>
<feature type="transmembrane region" description="Helical" evidence="1">
    <location>
        <begin position="508"/>
        <end position="526"/>
    </location>
</feature>
<sequence length="1025" mass="117180">MRQYKKFNLAFGWLTFLISAIVYLLTIEPTTSFWDCGEFISASYKLLVGHPPGAPFFMLMGRFFTLFAPDETYVAATINAMSGLASAMTIAFLFWTITHLARKIFVDNQENPESWRYWAVLGSGLVGALTYTFSDTFWFSAVEGEVYGMSSLFTAMVFWAILKWENVADQPHSNRWLILIAYLMGLSIGVHLLNLLAIPAIAMVYYFKKFEINRKNTIRALVLSAVALLFILYGIIPGVPKIAGAFELAFVNGMGLPFNSGLLVYGILLIGGLIYGIYFSFKKKKVVLNTILTAITVIIFGYSSFALIVIRSSAEPTMDQNSPDNLFSLISYLNREQYGDRPLIVGEYFNSQIDRKASQEEKGAPVRIKKDGEYVTVQHRPKYVFNDKTTTIFPRMYSRQPNHIQEYKRWANIEGQSVRVTDETGSPKTIQLPTFGENLSFFFNYQVRHMYWRYFMWNFAGRQNDIQSHGEVHHGNWISGIPFIDNAMYGDQSKLPEHLKNNPARNTYFFLPLLLGLIGLLFQYGSGRQGKQSFWIVMLLFFLTGLAIVLYLNQTPLQPRERDYAYAGSFYAFSIWIGLGVLALVDGLRKLMGGKGAAVVSTLVALGLVPGVLASENWDDHDRSHRTIARDLAINYLNTIDEDGVIYTNGDNDTFPLWYAQEVEGVRTDVRVCNLSYLQTDWYIDQMKRKSYESDPLPISLNHDEYVTGTRDMVYLIDRVTGEADLKDAMGFLKSENERTKRVPGYSGRVEYLPSKTFSLKADSLKLLQKGYVSEQYSHMIDSAIHINLQDRDYLLKNEMIVLDMLSHNNWDRPIFYAVTVGSDNYVGLEDYFQLEGFGYRIVPIKAGSNEGMTGRVDTEKAYHNFMEVYNLDNFKDPRVYLDENHQRMAINIRNNMARLATALLDEGKREKAVGVLNKAMDVLPAKKVPHNYFSIFLAEGYYRADMAEKGDEILEGLASLNFQELDYFLSLPPSKRNTVMTEIRRNMAIYGEIVRTAETFERDDLLERLNKQYDNSLQRMGFFE</sequence>
<feature type="transmembrane region" description="Helical" evidence="1">
    <location>
        <begin position="597"/>
        <end position="614"/>
    </location>
</feature>
<keyword evidence="1" id="KW-0472">Membrane</keyword>
<protein>
    <recommendedName>
        <fullName evidence="4">DUF2723 domain-containing protein</fullName>
    </recommendedName>
</protein>
<gene>
    <name evidence="2" type="ORF">DDZ16_05685</name>
</gene>
<evidence type="ECO:0000313" key="3">
    <source>
        <dbReference type="Proteomes" id="UP000244956"/>
    </source>
</evidence>
<feature type="transmembrane region" description="Helical" evidence="1">
    <location>
        <begin position="286"/>
        <end position="310"/>
    </location>
</feature>
<accession>A0A2U2BBL7</accession>
<feature type="transmembrane region" description="Helical" evidence="1">
    <location>
        <begin position="73"/>
        <end position="95"/>
    </location>
</feature>
<feature type="transmembrane region" description="Helical" evidence="1">
    <location>
        <begin position="218"/>
        <end position="236"/>
    </location>
</feature>
<dbReference type="RefSeq" id="WP_109263462.1">
    <property type="nucleotide sequence ID" value="NZ_QEWP01000003.1"/>
</dbReference>
<evidence type="ECO:0000256" key="1">
    <source>
        <dbReference type="SAM" id="Phobius"/>
    </source>
</evidence>
<evidence type="ECO:0008006" key="4">
    <source>
        <dbReference type="Google" id="ProtNLM"/>
    </source>
</evidence>
<feature type="transmembrane region" description="Helical" evidence="1">
    <location>
        <begin position="533"/>
        <end position="552"/>
    </location>
</feature>
<feature type="transmembrane region" description="Helical" evidence="1">
    <location>
        <begin position="39"/>
        <end position="61"/>
    </location>
</feature>